<feature type="region of interest" description="Disordered" evidence="12">
    <location>
        <begin position="823"/>
        <end position="849"/>
    </location>
</feature>
<feature type="coiled-coil region" evidence="11">
    <location>
        <begin position="1882"/>
        <end position="1909"/>
    </location>
</feature>
<keyword evidence="4" id="KW-0677">Repeat</keyword>
<evidence type="ECO:0000256" key="3">
    <source>
        <dbReference type="ARBA" id="ARBA00022574"/>
    </source>
</evidence>
<dbReference type="Pfam" id="PF25828">
    <property type="entry name" value="CC_Cfap43"/>
    <property type="match status" value="3"/>
</dbReference>
<dbReference type="InterPro" id="IPR036322">
    <property type="entry name" value="WD40_repeat_dom_sf"/>
</dbReference>
<feature type="coiled-coil region" evidence="11">
    <location>
        <begin position="1805"/>
        <end position="1837"/>
    </location>
</feature>
<dbReference type="EMBL" id="CM008977">
    <property type="protein sequence ID" value="PNW72559.1"/>
    <property type="molecule type" value="Genomic_DNA"/>
</dbReference>
<evidence type="ECO:0000256" key="4">
    <source>
        <dbReference type="ARBA" id="ARBA00022737"/>
    </source>
</evidence>
<dbReference type="KEGG" id="cre:CHLRE_16g691440v5"/>
<keyword evidence="3 10" id="KW-0853">WD repeat</keyword>
<dbReference type="InterPro" id="IPR015943">
    <property type="entry name" value="WD40/YVTN_repeat-like_dom_sf"/>
</dbReference>
<evidence type="ECO:0000256" key="1">
    <source>
        <dbReference type="ARBA" id="ARBA00004430"/>
    </source>
</evidence>
<feature type="region of interest" description="Disordered" evidence="12">
    <location>
        <begin position="1556"/>
        <end position="1603"/>
    </location>
</feature>
<dbReference type="EMDB" id="EMD-40220"/>
<feature type="compositionally biased region" description="Gly residues" evidence="12">
    <location>
        <begin position="1452"/>
        <end position="1464"/>
    </location>
</feature>
<feature type="compositionally biased region" description="Low complexity" evidence="12">
    <location>
        <begin position="1488"/>
        <end position="1500"/>
    </location>
</feature>
<feature type="region of interest" description="Disordered" evidence="12">
    <location>
        <begin position="567"/>
        <end position="598"/>
    </location>
</feature>
<dbReference type="GeneID" id="5724455"/>
<organism evidence="13 14">
    <name type="scientific">Chlamydomonas reinhardtii</name>
    <name type="common">Chlamydomonas smithii</name>
    <dbReference type="NCBI Taxonomy" id="3055"/>
    <lineage>
        <taxon>Eukaryota</taxon>
        <taxon>Viridiplantae</taxon>
        <taxon>Chlorophyta</taxon>
        <taxon>core chlorophytes</taxon>
        <taxon>Chlorophyceae</taxon>
        <taxon>CS clade</taxon>
        <taxon>Chlamydomonadales</taxon>
        <taxon>Chlamydomonadaceae</taxon>
        <taxon>Chlamydomonas</taxon>
    </lineage>
</organism>
<evidence type="ECO:0000256" key="11">
    <source>
        <dbReference type="SAM" id="Coils"/>
    </source>
</evidence>
<evidence type="ECO:0000256" key="9">
    <source>
        <dbReference type="ARBA" id="ARBA00023662"/>
    </source>
</evidence>
<feature type="compositionally biased region" description="Polar residues" evidence="12">
    <location>
        <begin position="1940"/>
        <end position="1950"/>
    </location>
</feature>
<dbReference type="InParanoid" id="A0A2K3CWA0"/>
<name>A0A2K3CWA0_CHLRE</name>
<sequence length="1950" mass="199432">MSIQTRSAVGYSGGQVTWTGPDECAWTCGNAVVLHTLGSKAQRVLKGTGFGISCFAVNKRHGLLAIAEKGLKPMVTVYSTKTLQPLAKLLPGDVREEGAGGGADKPSGSGAVSGKQQSSGPSVVLGVTCLAFSNDGERLAVCGDEPDCSVIVYGWRKAEVLGRCRMPAAASSASSTSPASSVSFHPLDASVLATSGPGGACAVWFLEPLWEKAVFRPLQLAAGALPAGAEVTCHAWGPGGLYVGTSTGGLVLLDTATMAPLQLHAAAGGAAGEVAGGASGGASSPTPGASSGGAAGGSVVAVVPDAVTSGAAVTALTLNRDLVAVAGADGSVRVFVSVPAAAAAITPEPLALSHEVWLGRAGPARGVAVASAECGGADHATLLLGCPDGTMYRAPLAPKQGGGPTHSVLVVDCHVGRLAGVVPHPGGGAFLTTGSDGSVRVWSTTDGALLGRKQLSSAQTALAAAAPGASLAAVGSETGVVRVLVLPPASTAASAAASDAPLPALRVLFRQRLHSAPVDVLVFSPANDLLLSAGRDGIAWLCSVDARGGRVRPLGCLSLPPGERVLSATWPRSDGGSGAASGHAQAGPVSTTSAEGDEPSCLLSLAGGGLMCLTASAELHSGNWRNPYPDMVLVRPLGGAGGGGAGGGASRALGSDTGDGPGGPELVTIKLLRLEVAMLAVAAVPGDRYGDAYGLGADKQLHKLVLPAEAAAWAGLRARPLRSAQHVPAHARASGGVAVAPGGHLLASGAADGTVALRNMSLITLAAQQGGDGAGAGLHDITAGGVVTVSFDATGRYLASAGADGALFVYELVGNSVAGPQHLVTPPPPAAPPALPVGSAAASRAEGGDDFDDPAELTVVAAARREAAMGGVEGAAGGESKRAAVANRLATLRSRIADLLAANEAAPELERLTRNDMIVDVGLVEELQRETENRVAAVQAAVKKEHLRTELLAERVRRMVWDSMAVKGAVISGLRAPVRVHNFPLTQPGQHERVLKQVTMLRRVELAEQAALGVIPYGLMFRGKGLEGLLGEDDLADGTHSTADIAAAVAAAAAATAAAAAASANAVGAAGAAAPGSAGTGAGAGAGGAAPASELDALLYSDFDVYCNTRKALQVQLLKQKMRDVQAGFNTDFNKVAAAKKADCDRIADLNARLDDTLKDLRKLGAGPPAGLLDERFSLSAQQDTRDNIAATVLMVREEEVGAERYVSPAERAKQEAARKADEDAAKRSAKDNAGERALRQMMGGTLAARGGGHDESNPFSLPKPAWLVALGVEPDAVNPKLITEEQNRELKEWQAKEKSLQEERAKRITVLEMELRTAKAAVEELVGRFDDSLAALAARRHRAAAEVCALESRIVMLAASVGRCAKTSEAVERGLLARLGAAKEAHGRAASELSERRAALAELESRQAQLGADERLMDRNFKKEFAEADIHLNRLLQLYRARKPEQLASMPGGGAIGAAGGHQSGVEASSGSFSRVPGGAPGLHRQASLAHSPSGAAAAGGEAAGAATAAGGAGSSGGAAPCGAAGNPSTGPPANITPTYTHALPLPHAAVAATTLNPFPDAPPGASGHDRPGSSALHPSHSHASVHGNHAHHHLSAAAAAAGHSDPLHNLSGLKPEGLDAALWDRFVAYRAERLAAEAGARAAAGDLVLARRDLPELESREAALGSEMEVLMGSITALRSERKVAAYDNEVQLRLLAGQVEAMPPRPASADMSDARLLGRGVVESLNSVVLGKGTKKVELLTAMKDFKRGIYAAQWEAQAADMRLDDLRAKIRDLQLLHVTRDMQTVLKDGEDRSSALEAANLEALMKQRERLHAKALEDKRRRLRKLAADVSSRSAQNQEVAVHLVTLGKVLEEQQRLQAGMQSANDQATRRMRSLVTHKKLKEIALAQQNELGELRQQLEKLRLRTYPTFIESGAVAGMPSPPRRLPPDIKLLAGSPSSSSVAGRT</sequence>
<dbReference type="GO" id="GO:0060271">
    <property type="term" value="P:cilium assembly"/>
    <property type="evidence" value="ECO:0000318"/>
    <property type="project" value="GO_Central"/>
</dbReference>
<dbReference type="Pfam" id="PF00400">
    <property type="entry name" value="WD40"/>
    <property type="match status" value="3"/>
</dbReference>
<keyword evidence="14" id="KW-1185">Reference proteome</keyword>
<evidence type="ECO:0000256" key="5">
    <source>
        <dbReference type="ARBA" id="ARBA00023054"/>
    </source>
</evidence>
<feature type="region of interest" description="Disordered" evidence="12">
    <location>
        <begin position="1212"/>
        <end position="1234"/>
    </location>
</feature>
<evidence type="ECO:0007829" key="15">
    <source>
        <dbReference type="PDB" id="8GLV"/>
    </source>
</evidence>
<comment type="similarity">
    <text evidence="8">Belongs to the CFAP43 family.</text>
</comment>
<evidence type="ECO:0000256" key="2">
    <source>
        <dbReference type="ARBA" id="ARBA00022490"/>
    </source>
</evidence>
<dbReference type="Gene3D" id="2.130.10.10">
    <property type="entry name" value="YVTN repeat-like/Quinoprotein amine dehydrogenase"/>
    <property type="match status" value="3"/>
</dbReference>
<evidence type="ECO:0000256" key="10">
    <source>
        <dbReference type="PROSITE-ProRule" id="PRU00221"/>
    </source>
</evidence>
<dbReference type="GO" id="GO:0005930">
    <property type="term" value="C:axoneme"/>
    <property type="evidence" value="ECO:0000318"/>
    <property type="project" value="GO_Central"/>
</dbReference>
<evidence type="ECO:0000256" key="7">
    <source>
        <dbReference type="ARBA" id="ARBA00023273"/>
    </source>
</evidence>
<feature type="region of interest" description="Disordered" evidence="12">
    <location>
        <begin position="1916"/>
        <end position="1950"/>
    </location>
</feature>
<dbReference type="OrthoDB" id="535167at2759"/>
<dbReference type="PANTHER" id="PTHR14885">
    <property type="entry name" value="CILIA- AND FLAGELLA-ASSOCIATED PROTEIN 43-RELATED"/>
    <property type="match status" value="1"/>
</dbReference>
<dbReference type="OMA" id="SCEPRKE"/>
<gene>
    <name evidence="13" type="ORF">CHLRE_16g691440v5</name>
</gene>
<evidence type="ECO:0000256" key="12">
    <source>
        <dbReference type="SAM" id="MobiDB-lite"/>
    </source>
</evidence>
<accession>A0A2K3CWA0</accession>
<dbReference type="PDB" id="8GLV">
    <property type="method" value="EM"/>
    <property type="resolution" value="3.10 A"/>
    <property type="chains" value="Dp/MQ=1-1950"/>
</dbReference>
<feature type="compositionally biased region" description="Pro residues" evidence="12">
    <location>
        <begin position="825"/>
        <end position="835"/>
    </location>
</feature>
<evidence type="ECO:0000313" key="13">
    <source>
        <dbReference type="EMBL" id="PNW72559.1"/>
    </source>
</evidence>
<dbReference type="RefSeq" id="XP_042916333.1">
    <property type="nucleotide sequence ID" value="XM_043071714.1"/>
</dbReference>
<evidence type="ECO:0000313" key="14">
    <source>
        <dbReference type="Proteomes" id="UP000006906"/>
    </source>
</evidence>
<feature type="region of interest" description="Disordered" evidence="12">
    <location>
        <begin position="94"/>
        <end position="120"/>
    </location>
</feature>
<feature type="region of interest" description="Disordered" evidence="12">
    <location>
        <begin position="1451"/>
        <end position="1500"/>
    </location>
</feature>
<dbReference type="SUPFAM" id="SSF50978">
    <property type="entry name" value="WD40 repeat-like"/>
    <property type="match status" value="2"/>
</dbReference>
<reference evidence="15" key="2">
    <citation type="journal article" date="2023" name="Nature">
        <title>Axonemal structures reveal mechanoregulatory and disease mechanisms.</title>
        <authorList>
            <person name="Walton T."/>
            <person name="Gui M."/>
            <person name="Velkova S."/>
            <person name="Fassad M.R."/>
            <person name="Hirst R.A."/>
            <person name="Haarman E."/>
            <person name="O'Callaghan C."/>
            <person name="Bottier M."/>
            <person name="Burgoyne T."/>
            <person name="Mitchison H.M."/>
            <person name="Brown A."/>
        </authorList>
    </citation>
    <scope>STRUCTURE BY ELECTRON MICROSCOPY (3.10 ANGSTROMS)</scope>
</reference>
<feature type="compositionally biased region" description="Low complexity" evidence="12">
    <location>
        <begin position="1575"/>
        <end position="1589"/>
    </location>
</feature>
<proteinExistence type="evidence at protein level"/>
<feature type="repeat" description="WD" evidence="10">
    <location>
        <begin position="411"/>
        <end position="452"/>
    </location>
</feature>
<dbReference type="InterPro" id="IPR001680">
    <property type="entry name" value="WD40_rpt"/>
</dbReference>
<protein>
    <recommendedName>
        <fullName evidence="9">Cilia- and flagella-associated protein 43</fullName>
    </recommendedName>
</protein>
<keyword evidence="15" id="KW-0002">3D-structure</keyword>
<dbReference type="Gramene" id="PNW72559">
    <property type="protein sequence ID" value="PNW72559"/>
    <property type="gene ID" value="CHLRE_16g691440v5"/>
</dbReference>
<dbReference type="FunFam" id="2.130.10.10:FF:003225">
    <property type="entry name" value="Cilia- and flagella-associated protein 43"/>
    <property type="match status" value="1"/>
</dbReference>
<dbReference type="Proteomes" id="UP000006906">
    <property type="component" value="Chromosome 16"/>
</dbReference>
<dbReference type="SMART" id="SM00320">
    <property type="entry name" value="WD40"/>
    <property type="match status" value="7"/>
</dbReference>
<evidence type="ECO:0000256" key="8">
    <source>
        <dbReference type="ARBA" id="ARBA00023605"/>
    </source>
</evidence>
<evidence type="ECO:0000256" key="6">
    <source>
        <dbReference type="ARBA" id="ARBA00023212"/>
    </source>
</evidence>
<comment type="subcellular location">
    <subcellularLocation>
        <location evidence="1">Cytoplasm</location>
        <location evidence="1">Cytoskeleton</location>
        <location evidence="1">Cilium axoneme</location>
    </subcellularLocation>
</comment>
<feature type="region of interest" description="Disordered" evidence="12">
    <location>
        <begin position="1508"/>
        <end position="1527"/>
    </location>
</feature>
<keyword evidence="7" id="KW-0966">Cell projection</keyword>
<dbReference type="PANTHER" id="PTHR14885:SF1">
    <property type="entry name" value="CILIA- AND FLAGELLA-ASSOCIATED PROTEIN 43"/>
    <property type="match status" value="1"/>
</dbReference>
<keyword evidence="5 11" id="KW-0175">Coiled coil</keyword>
<keyword evidence="2" id="KW-0963">Cytoplasm</keyword>
<dbReference type="STRING" id="3055.A0A2K3CWA0"/>
<reference evidence="13 14" key="1">
    <citation type="journal article" date="2007" name="Science">
        <title>The Chlamydomonas genome reveals the evolution of key animal and plant functions.</title>
        <authorList>
            <person name="Merchant S.S."/>
            <person name="Prochnik S.E."/>
            <person name="Vallon O."/>
            <person name="Harris E.H."/>
            <person name="Karpowicz S.J."/>
            <person name="Witman G.B."/>
            <person name="Terry A."/>
            <person name="Salamov A."/>
            <person name="Fritz-Laylin L.K."/>
            <person name="Marechal-Drouard L."/>
            <person name="Marshall W.F."/>
            <person name="Qu L.H."/>
            <person name="Nelson D.R."/>
            <person name="Sanderfoot A.A."/>
            <person name="Spalding M.H."/>
            <person name="Kapitonov V.V."/>
            <person name="Ren Q."/>
            <person name="Ferris P."/>
            <person name="Lindquist E."/>
            <person name="Shapiro H."/>
            <person name="Lucas S.M."/>
            <person name="Grimwood J."/>
            <person name="Schmutz J."/>
            <person name="Cardol P."/>
            <person name="Cerutti H."/>
            <person name="Chanfreau G."/>
            <person name="Chen C.L."/>
            <person name="Cognat V."/>
            <person name="Croft M.T."/>
            <person name="Dent R."/>
            <person name="Dutcher S."/>
            <person name="Fernandez E."/>
            <person name="Fukuzawa H."/>
            <person name="Gonzalez-Ballester D."/>
            <person name="Gonzalez-Halphen D."/>
            <person name="Hallmann A."/>
            <person name="Hanikenne M."/>
            <person name="Hippler M."/>
            <person name="Inwood W."/>
            <person name="Jabbari K."/>
            <person name="Kalanon M."/>
            <person name="Kuras R."/>
            <person name="Lefebvre P.A."/>
            <person name="Lemaire S.D."/>
            <person name="Lobanov A.V."/>
            <person name="Lohr M."/>
            <person name="Manuell A."/>
            <person name="Meier I."/>
            <person name="Mets L."/>
            <person name="Mittag M."/>
            <person name="Mittelmeier T."/>
            <person name="Moroney J.V."/>
            <person name="Moseley J."/>
            <person name="Napoli C."/>
            <person name="Nedelcu A.M."/>
            <person name="Niyogi K."/>
            <person name="Novoselov S.V."/>
            <person name="Paulsen I.T."/>
            <person name="Pazour G."/>
            <person name="Purton S."/>
            <person name="Ral J.P."/>
            <person name="Riano-Pachon D.M."/>
            <person name="Riekhof W."/>
            <person name="Rymarquis L."/>
            <person name="Schroda M."/>
            <person name="Stern D."/>
            <person name="Umen J."/>
            <person name="Willows R."/>
            <person name="Wilson N."/>
            <person name="Zimmer S.L."/>
            <person name="Allmer J."/>
            <person name="Balk J."/>
            <person name="Bisova K."/>
            <person name="Chen C.J."/>
            <person name="Elias M."/>
            <person name="Gendler K."/>
            <person name="Hauser C."/>
            <person name="Lamb M.R."/>
            <person name="Ledford H."/>
            <person name="Long J.C."/>
            <person name="Minagawa J."/>
            <person name="Page M.D."/>
            <person name="Pan J."/>
            <person name="Pootakham W."/>
            <person name="Roje S."/>
            <person name="Rose A."/>
            <person name="Stahlberg E."/>
            <person name="Terauchi A.M."/>
            <person name="Yang P."/>
            <person name="Ball S."/>
            <person name="Bowler C."/>
            <person name="Dieckmann C.L."/>
            <person name="Gladyshev V.N."/>
            <person name="Green P."/>
            <person name="Jorgensen R."/>
            <person name="Mayfield S."/>
            <person name="Mueller-Roeber B."/>
            <person name="Rajamani S."/>
            <person name="Sayre R.T."/>
            <person name="Brokstein P."/>
            <person name="Dubchak I."/>
            <person name="Goodstein D."/>
            <person name="Hornick L."/>
            <person name="Huang Y.W."/>
            <person name="Jhaveri J."/>
            <person name="Luo Y."/>
            <person name="Martinez D."/>
            <person name="Ngau W.C."/>
            <person name="Otillar B."/>
            <person name="Poliakov A."/>
            <person name="Porter A."/>
            <person name="Szajkowski L."/>
            <person name="Werner G."/>
            <person name="Zhou K."/>
            <person name="Grigoriev I.V."/>
            <person name="Rokhsar D.S."/>
            <person name="Grossman A.R."/>
        </authorList>
    </citation>
    <scope>NUCLEOTIDE SEQUENCE [LARGE SCALE GENOMIC DNA]</scope>
    <source>
        <strain evidence="14">CC-503</strain>
    </source>
</reference>
<keyword evidence="6" id="KW-0206">Cytoskeleton</keyword>
<dbReference type="PROSITE" id="PS50082">
    <property type="entry name" value="WD_REPEATS_2"/>
    <property type="match status" value="1"/>
</dbReference>